<dbReference type="GO" id="GO:0005886">
    <property type="term" value="C:plasma membrane"/>
    <property type="evidence" value="ECO:0007669"/>
    <property type="project" value="TreeGrafter"/>
</dbReference>
<dbReference type="InterPro" id="IPR004358">
    <property type="entry name" value="Sig_transdc_His_kin-like_C"/>
</dbReference>
<name>A0A0B8ZHM7_9SPHN</name>
<dbReference type="EMBL" id="JRVC01000029">
    <property type="protein sequence ID" value="KHS42519.1"/>
    <property type="molecule type" value="Genomic_DNA"/>
</dbReference>
<comment type="catalytic activity">
    <reaction evidence="1">
        <text>ATP + protein L-histidine = ADP + protein N-phospho-L-histidine.</text>
        <dbReference type="EC" id="2.7.13.3"/>
    </reaction>
</comment>
<dbReference type="PROSITE" id="PS50885">
    <property type="entry name" value="HAMP"/>
    <property type="match status" value="1"/>
</dbReference>
<evidence type="ECO:0000259" key="11">
    <source>
        <dbReference type="PROSITE" id="PS50885"/>
    </source>
</evidence>
<dbReference type="PATRIC" id="fig|48936.3.peg.4231"/>
<feature type="transmembrane region" description="Helical" evidence="9">
    <location>
        <begin position="68"/>
        <end position="91"/>
    </location>
</feature>
<feature type="domain" description="HAMP" evidence="11">
    <location>
        <begin position="235"/>
        <end position="286"/>
    </location>
</feature>
<dbReference type="SUPFAM" id="SSF55874">
    <property type="entry name" value="ATPase domain of HSP90 chaperone/DNA topoisomerase II/histidine kinase"/>
    <property type="match status" value="1"/>
</dbReference>
<dbReference type="PROSITE" id="PS50109">
    <property type="entry name" value="HIS_KIN"/>
    <property type="match status" value="1"/>
</dbReference>
<keyword evidence="9" id="KW-0472">Membrane</keyword>
<dbReference type="Proteomes" id="UP000031338">
    <property type="component" value="Unassembled WGS sequence"/>
</dbReference>
<dbReference type="SUPFAM" id="SSF47384">
    <property type="entry name" value="Homodimeric domain of signal transducing histidine kinase"/>
    <property type="match status" value="1"/>
</dbReference>
<keyword evidence="9" id="KW-0812">Transmembrane</keyword>
<dbReference type="GO" id="GO:0000155">
    <property type="term" value="F:phosphorelay sensor kinase activity"/>
    <property type="evidence" value="ECO:0007669"/>
    <property type="project" value="InterPro"/>
</dbReference>
<organism evidence="12 13">
    <name type="scientific">Novosphingobium subterraneum</name>
    <dbReference type="NCBI Taxonomy" id="48936"/>
    <lineage>
        <taxon>Bacteria</taxon>
        <taxon>Pseudomonadati</taxon>
        <taxon>Pseudomonadota</taxon>
        <taxon>Alphaproteobacteria</taxon>
        <taxon>Sphingomonadales</taxon>
        <taxon>Sphingomonadaceae</taxon>
        <taxon>Novosphingobium</taxon>
    </lineage>
</organism>
<dbReference type="Gene3D" id="1.10.287.130">
    <property type="match status" value="1"/>
</dbReference>
<comment type="caution">
    <text evidence="12">The sequence shown here is derived from an EMBL/GenBank/DDBJ whole genome shotgun (WGS) entry which is preliminary data.</text>
</comment>
<dbReference type="InterPro" id="IPR003594">
    <property type="entry name" value="HATPase_dom"/>
</dbReference>
<dbReference type="SMART" id="SM00387">
    <property type="entry name" value="HATPase_c"/>
    <property type="match status" value="1"/>
</dbReference>
<evidence type="ECO:0000256" key="2">
    <source>
        <dbReference type="ARBA" id="ARBA00004370"/>
    </source>
</evidence>
<evidence type="ECO:0000259" key="10">
    <source>
        <dbReference type="PROSITE" id="PS50109"/>
    </source>
</evidence>
<dbReference type="GO" id="GO:0005524">
    <property type="term" value="F:ATP binding"/>
    <property type="evidence" value="ECO:0007669"/>
    <property type="project" value="UniProtKB-KW"/>
</dbReference>
<feature type="domain" description="Histidine kinase" evidence="10">
    <location>
        <begin position="294"/>
        <end position="492"/>
    </location>
</feature>
<dbReference type="Gene3D" id="3.30.565.10">
    <property type="entry name" value="Histidine kinase-like ATPase, C-terminal domain"/>
    <property type="match status" value="1"/>
</dbReference>
<evidence type="ECO:0000256" key="8">
    <source>
        <dbReference type="ARBA" id="ARBA00022840"/>
    </source>
</evidence>
<keyword evidence="8" id="KW-0067">ATP-binding</keyword>
<keyword evidence="13" id="KW-1185">Reference proteome</keyword>
<dbReference type="Pfam" id="PF02518">
    <property type="entry name" value="HATPase_c"/>
    <property type="match status" value="1"/>
</dbReference>
<gene>
    <name evidence="12" type="ORF">NJ75_04203</name>
</gene>
<evidence type="ECO:0000256" key="5">
    <source>
        <dbReference type="ARBA" id="ARBA00022679"/>
    </source>
</evidence>
<evidence type="ECO:0000256" key="3">
    <source>
        <dbReference type="ARBA" id="ARBA00012438"/>
    </source>
</evidence>
<keyword evidence="6" id="KW-0547">Nucleotide-binding</keyword>
<reference evidence="12 13" key="1">
    <citation type="submission" date="2014-10" db="EMBL/GenBank/DDBJ databases">
        <title>Draft genome sequence of Novosphingobium subterraneum DSM 12447.</title>
        <authorList>
            <person name="Gan H.M."/>
            <person name="Gan H.Y."/>
            <person name="Savka M.A."/>
        </authorList>
    </citation>
    <scope>NUCLEOTIDE SEQUENCE [LARGE SCALE GENOMIC DNA]</scope>
    <source>
        <strain evidence="12 13">DSM 12447</strain>
    </source>
</reference>
<keyword evidence="7 12" id="KW-0418">Kinase</keyword>
<dbReference type="PRINTS" id="PR00344">
    <property type="entry name" value="BCTRLSENSOR"/>
</dbReference>
<evidence type="ECO:0000256" key="7">
    <source>
        <dbReference type="ARBA" id="ARBA00022777"/>
    </source>
</evidence>
<keyword evidence="5" id="KW-0808">Transferase</keyword>
<dbReference type="EC" id="2.7.13.3" evidence="3"/>
<dbReference type="InterPro" id="IPR050980">
    <property type="entry name" value="2C_sensor_his_kinase"/>
</dbReference>
<dbReference type="STRING" id="48936.NJ75_04203"/>
<feature type="transmembrane region" description="Helical" evidence="9">
    <location>
        <begin position="211"/>
        <end position="232"/>
    </location>
</feature>
<dbReference type="InterPro" id="IPR036890">
    <property type="entry name" value="HATPase_C_sf"/>
</dbReference>
<dbReference type="SUPFAM" id="SSF158472">
    <property type="entry name" value="HAMP domain-like"/>
    <property type="match status" value="1"/>
</dbReference>
<dbReference type="InterPro" id="IPR005467">
    <property type="entry name" value="His_kinase_dom"/>
</dbReference>
<protein>
    <recommendedName>
        <fullName evidence="3">histidine kinase</fullName>
        <ecNumber evidence="3">2.7.13.3</ecNumber>
    </recommendedName>
</protein>
<dbReference type="Pfam" id="PF00672">
    <property type="entry name" value="HAMP"/>
    <property type="match status" value="1"/>
</dbReference>
<evidence type="ECO:0000256" key="9">
    <source>
        <dbReference type="SAM" id="Phobius"/>
    </source>
</evidence>
<keyword evidence="4" id="KW-0597">Phosphoprotein</keyword>
<evidence type="ECO:0000256" key="4">
    <source>
        <dbReference type="ARBA" id="ARBA00022553"/>
    </source>
</evidence>
<dbReference type="CDD" id="cd06225">
    <property type="entry name" value="HAMP"/>
    <property type="match status" value="1"/>
</dbReference>
<proteinExistence type="predicted"/>
<dbReference type="PANTHER" id="PTHR44936:SF10">
    <property type="entry name" value="SENSOR PROTEIN RSTB"/>
    <property type="match status" value="1"/>
</dbReference>
<evidence type="ECO:0000313" key="13">
    <source>
        <dbReference type="Proteomes" id="UP000031338"/>
    </source>
</evidence>
<sequence>MSQIMSAWRQWLTHSPVSDSVLPMEGFGQWADRLRMARKPAARAQGGIGRLRALVDAHPPHGPNLSRLAVRAATLLLVMAAVQAVASLAFYDVIDKETLREDHARRVAELLVVSNRVHELHPDALGTIMSTSHLEVALSNSPQALVGREDEAVSEIRGHILRWEPTLAGQQIMLGLEPSRLGYGNLVGAMRLRDGHWLNFRSRDVTSGWPIALRATVLTLITAVVGFALSLWSLRIITRPLRELTDAADAIGKGQVVPVRESGPDDLRSLARSMNAMQERIAAMLEDQARSFEAISHDLRTPLSRVTIAADLIDDAEIAGLVRDATSEMEAMLMSLQRYLRAQHLAPEAVMMDLGLAVTDLVMGSFEGKAEVEVTPGAMICTWREPLLMALHPLIENAVHYGGKAKVCVEPDAQGRWHVLIADDGPGISEDQFERILAPFYRIDDARARDTAGFGLGIPTAHRLLERFGGAIKFARAESGGLLVCVRVPVATD</sequence>
<dbReference type="InterPro" id="IPR036097">
    <property type="entry name" value="HisK_dim/P_sf"/>
</dbReference>
<comment type="subcellular location">
    <subcellularLocation>
        <location evidence="2">Membrane</location>
    </subcellularLocation>
</comment>
<dbReference type="AlphaFoldDB" id="A0A0B8ZHM7"/>
<evidence type="ECO:0000313" key="12">
    <source>
        <dbReference type="EMBL" id="KHS42519.1"/>
    </source>
</evidence>
<evidence type="ECO:0000256" key="1">
    <source>
        <dbReference type="ARBA" id="ARBA00000085"/>
    </source>
</evidence>
<keyword evidence="9" id="KW-1133">Transmembrane helix</keyword>
<dbReference type="PANTHER" id="PTHR44936">
    <property type="entry name" value="SENSOR PROTEIN CREC"/>
    <property type="match status" value="1"/>
</dbReference>
<dbReference type="SMART" id="SM00304">
    <property type="entry name" value="HAMP"/>
    <property type="match status" value="1"/>
</dbReference>
<accession>A0A0B8ZHM7</accession>
<evidence type="ECO:0000256" key="6">
    <source>
        <dbReference type="ARBA" id="ARBA00022741"/>
    </source>
</evidence>
<dbReference type="InterPro" id="IPR003660">
    <property type="entry name" value="HAMP_dom"/>
</dbReference>